<evidence type="ECO:0000313" key="1">
    <source>
        <dbReference type="EMBL" id="RYJ39851.1"/>
    </source>
</evidence>
<protein>
    <submittedName>
        <fullName evidence="1">Uncharacterized protein</fullName>
    </submittedName>
</protein>
<dbReference type="AlphaFoldDB" id="A0A444W1S4"/>
<accession>A0A444W1S4</accession>
<dbReference type="EMBL" id="JUIV01000002">
    <property type="protein sequence ID" value="RYJ39851.1"/>
    <property type="molecule type" value="Genomic_DNA"/>
</dbReference>
<proteinExistence type="predicted"/>
<gene>
    <name evidence="1" type="ORF">NU08_0607</name>
</gene>
<organism evidence="1 2">
    <name type="scientific">Flavobacterium anhuiense</name>
    <dbReference type="NCBI Taxonomy" id="459526"/>
    <lineage>
        <taxon>Bacteria</taxon>
        <taxon>Pseudomonadati</taxon>
        <taxon>Bacteroidota</taxon>
        <taxon>Flavobacteriia</taxon>
        <taxon>Flavobacteriales</taxon>
        <taxon>Flavobacteriaceae</taxon>
        <taxon>Flavobacterium</taxon>
    </lineage>
</organism>
<dbReference type="Proteomes" id="UP000290433">
    <property type="component" value="Unassembled WGS sequence"/>
</dbReference>
<sequence>MLLQYNLKNIFLREILSKLHHNKNENIKLSFWEISFENPLS</sequence>
<comment type="caution">
    <text evidence="1">The sequence shown here is derived from an EMBL/GenBank/DDBJ whole genome shotgun (WGS) entry which is preliminary data.</text>
</comment>
<reference evidence="1 2" key="1">
    <citation type="submission" date="2014-12" db="EMBL/GenBank/DDBJ databases">
        <title>Genome sequence of Flavobacterium anhuiense RCM74.</title>
        <authorList>
            <person name="Kim J.F."/>
            <person name="Song J.Y."/>
            <person name="Kwak M.-J."/>
            <person name="Lee S.-W."/>
        </authorList>
    </citation>
    <scope>NUCLEOTIDE SEQUENCE [LARGE SCALE GENOMIC DNA]</scope>
    <source>
        <strain evidence="1 2">RCM74</strain>
    </source>
</reference>
<evidence type="ECO:0000313" key="2">
    <source>
        <dbReference type="Proteomes" id="UP000290433"/>
    </source>
</evidence>
<name>A0A444W1S4_9FLAO</name>